<keyword evidence="2" id="KW-1185">Reference proteome</keyword>
<evidence type="ECO:0008006" key="3">
    <source>
        <dbReference type="Google" id="ProtNLM"/>
    </source>
</evidence>
<evidence type="ECO:0000313" key="1">
    <source>
        <dbReference type="EMBL" id="KAK8885770.1"/>
    </source>
</evidence>
<dbReference type="PROSITE" id="PS00092">
    <property type="entry name" value="N6_MTASE"/>
    <property type="match status" value="1"/>
</dbReference>
<gene>
    <name evidence="1" type="ORF">M9Y10_041224</name>
</gene>
<dbReference type="Proteomes" id="UP001470230">
    <property type="component" value="Unassembled WGS sequence"/>
</dbReference>
<comment type="caution">
    <text evidence="1">The sequence shown here is derived from an EMBL/GenBank/DDBJ whole genome shotgun (WGS) entry which is preliminary data.</text>
</comment>
<proteinExistence type="predicted"/>
<evidence type="ECO:0000313" key="2">
    <source>
        <dbReference type="Proteomes" id="UP001470230"/>
    </source>
</evidence>
<organism evidence="1 2">
    <name type="scientific">Tritrichomonas musculus</name>
    <dbReference type="NCBI Taxonomy" id="1915356"/>
    <lineage>
        <taxon>Eukaryota</taxon>
        <taxon>Metamonada</taxon>
        <taxon>Parabasalia</taxon>
        <taxon>Tritrichomonadida</taxon>
        <taxon>Tritrichomonadidae</taxon>
        <taxon>Tritrichomonas</taxon>
    </lineage>
</organism>
<reference evidence="1 2" key="1">
    <citation type="submission" date="2024-04" db="EMBL/GenBank/DDBJ databases">
        <title>Tritrichomonas musculus Genome.</title>
        <authorList>
            <person name="Alves-Ferreira E."/>
            <person name="Grigg M."/>
            <person name="Lorenzi H."/>
            <person name="Galac M."/>
        </authorList>
    </citation>
    <scope>NUCLEOTIDE SEQUENCE [LARGE SCALE GENOMIC DNA]</scope>
    <source>
        <strain evidence="1 2">EAF2021</strain>
    </source>
</reference>
<protein>
    <recommendedName>
        <fullName evidence="3">Site-specific DNA-methyltransferase (adenine-specific)</fullName>
    </recommendedName>
</protein>
<accession>A0ABR2K6V0</accession>
<sequence>MIVENPPYVNEQDESFTNRRLSDLLPVEFIHQIGLDPNQYIFDQINFSSFFQRRNTDPGFAFIYSNKSSQKRNISIDTIPNSVNAPNIWFSVELSDRTVKAFVSSHFFVDNCDGVIVLDGLILRYGKIIKRIYPTASEVNNYSLRIVSFDESGMLYDYLSAQKQLAMIIVPKLIKKNNIQTDLIDIETVSYQSRALLRVKVSDAQANHMDILTKSLVDLFYIAVEIFSE</sequence>
<name>A0ABR2K6V0_9EUKA</name>
<dbReference type="EMBL" id="JAPFFF010000007">
    <property type="protein sequence ID" value="KAK8885770.1"/>
    <property type="molecule type" value="Genomic_DNA"/>
</dbReference>
<dbReference type="InterPro" id="IPR002052">
    <property type="entry name" value="DNA_methylase_N6_adenine_CS"/>
</dbReference>